<evidence type="ECO:0000313" key="2">
    <source>
        <dbReference type="Proteomes" id="UP000663608"/>
    </source>
</evidence>
<organism evidence="1 2">
    <name type="scientific">Lactococcus taiwanensis</name>
    <dbReference type="NCBI Taxonomy" id="1151742"/>
    <lineage>
        <taxon>Bacteria</taxon>
        <taxon>Bacillati</taxon>
        <taxon>Bacillota</taxon>
        <taxon>Bacilli</taxon>
        <taxon>Lactobacillales</taxon>
        <taxon>Streptococcaceae</taxon>
        <taxon>Lactococcus</taxon>
    </lineage>
</organism>
<keyword evidence="2" id="KW-1185">Reference proteome</keyword>
<dbReference type="Proteomes" id="UP000663608">
    <property type="component" value="Chromosome"/>
</dbReference>
<accession>A0AA45QSA3</accession>
<gene>
    <name evidence="1" type="ORF">JW886_02920</name>
</gene>
<dbReference type="RefSeq" id="WP_205271682.1">
    <property type="nucleotide sequence ID" value="NZ_CP070381.1"/>
</dbReference>
<dbReference type="EMBL" id="CP070872">
    <property type="protein sequence ID" value="QSE77231.1"/>
    <property type="molecule type" value="Genomic_DNA"/>
</dbReference>
<proteinExistence type="predicted"/>
<sequence length="63" mass="7434">MEKQYKALQEGLEKMKLVTVSAAIQETQLSREEIINFVKAHEKLRIFDDLQHHWINENVDGHC</sequence>
<protein>
    <submittedName>
        <fullName evidence="1">Uncharacterized protein</fullName>
    </submittedName>
</protein>
<reference evidence="1 2" key="1">
    <citation type="submission" date="2021-02" db="EMBL/GenBank/DDBJ databases">
        <title>Complete genome sequence of Lactococcus lactis strain K_LL004.</title>
        <authorList>
            <person name="Kim H.B."/>
        </authorList>
    </citation>
    <scope>NUCLEOTIDE SEQUENCE [LARGE SCALE GENOMIC DNA]</scope>
    <source>
        <strain evidence="1 2">K_LL004</strain>
    </source>
</reference>
<dbReference type="KEGG" id="lti:JW886_02920"/>
<dbReference type="AlphaFoldDB" id="A0AA45QSA3"/>
<name>A0AA45QSA3_9LACT</name>
<evidence type="ECO:0000313" key="1">
    <source>
        <dbReference type="EMBL" id="QSE77231.1"/>
    </source>
</evidence>